<name>A0A6V7QKD9_ANACO</name>
<dbReference type="InterPro" id="IPR015802">
    <property type="entry name" value="Cu_amine_oxidase_N3"/>
</dbReference>
<dbReference type="InterPro" id="IPR016182">
    <property type="entry name" value="Cu_amine_oxidase_N-reg"/>
</dbReference>
<keyword evidence="4 7" id="KW-0560">Oxidoreductase</keyword>
<dbReference type="InterPro" id="IPR036460">
    <property type="entry name" value="Cu_amine_oxidase_C_sf"/>
</dbReference>
<sequence length="403" mass="43854">MVLMEHSRAPSSASSSSSSPPSSSSSSFSPTPTSTSPPPPPTSPPPLNPPPIITKRTFPTTPRPPHHPRALPRPLHPPLHPSLLLLLLLLASLHPLPLPPRAPQAPRPLMAPGRPLPPRRALAVLRFRSAPYVVSVDLSGATVSHLPFNSSGFPAMTIEDMTSSTWAPLADPEFNRTVLARGVRLSDLACLPISPGWFGPDEEGRRVIKIQCYSADGTANFYMRPIEGLTVLLDLDTKEVLRISDRGSAIPIPAAANTDYRYDSRTAQTKKNKRVRPVNPMSMEQPAGPSFEVENGHQVKWAGWDFHIKADARAGIVVSGVGIVDPESGERREVMYKGMASELFVPYMDPSEAWYFKTYMDAGEYGFGLQAMPLVPLNDCPRNAYYLDGVFATADGRPTSGRT</sequence>
<reference evidence="11" key="1">
    <citation type="submission" date="2020-07" db="EMBL/GenBank/DDBJ databases">
        <authorList>
            <person name="Lin J."/>
        </authorList>
    </citation>
    <scope>NUCLEOTIDE SEQUENCE</scope>
</reference>
<gene>
    <name evidence="11" type="ORF">CB5_LOCUS26811</name>
</gene>
<dbReference type="EMBL" id="LR862137">
    <property type="protein sequence ID" value="CAD1843600.1"/>
    <property type="molecule type" value="Genomic_DNA"/>
</dbReference>
<evidence type="ECO:0000256" key="3">
    <source>
        <dbReference type="ARBA" id="ARBA00022772"/>
    </source>
</evidence>
<dbReference type="Gene3D" id="3.10.450.40">
    <property type="match status" value="1"/>
</dbReference>
<dbReference type="Pfam" id="PF01179">
    <property type="entry name" value="Cu_amine_oxid"/>
    <property type="match status" value="1"/>
</dbReference>
<feature type="compositionally biased region" description="Low complexity" evidence="8">
    <location>
        <begin position="10"/>
        <end position="34"/>
    </location>
</feature>
<dbReference type="InterPro" id="IPR015798">
    <property type="entry name" value="Cu_amine_oxidase_C"/>
</dbReference>
<dbReference type="PANTHER" id="PTHR10638">
    <property type="entry name" value="COPPER AMINE OXIDASE"/>
    <property type="match status" value="1"/>
</dbReference>
<dbReference type="Gene3D" id="2.70.98.20">
    <property type="entry name" value="Copper amine oxidase, catalytic domain"/>
    <property type="match status" value="1"/>
</dbReference>
<organism evidence="11">
    <name type="scientific">Ananas comosus var. bracteatus</name>
    <name type="common">red pineapple</name>
    <dbReference type="NCBI Taxonomy" id="296719"/>
    <lineage>
        <taxon>Eukaryota</taxon>
        <taxon>Viridiplantae</taxon>
        <taxon>Streptophyta</taxon>
        <taxon>Embryophyta</taxon>
        <taxon>Tracheophyta</taxon>
        <taxon>Spermatophyta</taxon>
        <taxon>Magnoliopsida</taxon>
        <taxon>Liliopsida</taxon>
        <taxon>Poales</taxon>
        <taxon>Bromeliaceae</taxon>
        <taxon>Bromelioideae</taxon>
        <taxon>Ananas</taxon>
    </lineage>
</organism>
<evidence type="ECO:0000259" key="10">
    <source>
        <dbReference type="Pfam" id="PF02728"/>
    </source>
</evidence>
<feature type="region of interest" description="Disordered" evidence="8">
    <location>
        <begin position="1"/>
        <end position="74"/>
    </location>
</feature>
<dbReference type="GO" id="GO:0048038">
    <property type="term" value="F:quinone binding"/>
    <property type="evidence" value="ECO:0007669"/>
    <property type="project" value="InterPro"/>
</dbReference>
<comment type="PTM">
    <text evidence="7">Topaquinone (TPQ) is generated by copper-dependent autoxidation of a specific tyrosyl residue.</text>
</comment>
<evidence type="ECO:0000256" key="7">
    <source>
        <dbReference type="RuleBase" id="RU000672"/>
    </source>
</evidence>
<evidence type="ECO:0000256" key="5">
    <source>
        <dbReference type="ARBA" id="ARBA00023008"/>
    </source>
</evidence>
<protein>
    <recommendedName>
        <fullName evidence="7">Amine oxidase</fullName>
        <ecNumber evidence="7">1.4.3.-</ecNumber>
    </recommendedName>
</protein>
<keyword evidence="5 7" id="KW-0186">Copper</keyword>
<dbReference type="Pfam" id="PF02728">
    <property type="entry name" value="Cu_amine_oxidN3"/>
    <property type="match status" value="1"/>
</dbReference>
<dbReference type="SUPFAM" id="SSF54416">
    <property type="entry name" value="Amine oxidase N-terminal region"/>
    <property type="match status" value="1"/>
</dbReference>
<feature type="domain" description="Copper amine oxidase catalytic" evidence="9">
    <location>
        <begin position="282"/>
        <end position="399"/>
    </location>
</feature>
<dbReference type="GO" id="GO:0005507">
    <property type="term" value="F:copper ion binding"/>
    <property type="evidence" value="ECO:0007669"/>
    <property type="project" value="InterPro"/>
</dbReference>
<evidence type="ECO:0000256" key="4">
    <source>
        <dbReference type="ARBA" id="ARBA00023002"/>
    </source>
</evidence>
<evidence type="ECO:0000259" key="9">
    <source>
        <dbReference type="Pfam" id="PF01179"/>
    </source>
</evidence>
<feature type="compositionally biased region" description="Pro residues" evidence="8">
    <location>
        <begin position="35"/>
        <end position="52"/>
    </location>
</feature>
<evidence type="ECO:0000256" key="8">
    <source>
        <dbReference type="SAM" id="MobiDB-lite"/>
    </source>
</evidence>
<dbReference type="SUPFAM" id="SSF49998">
    <property type="entry name" value="Amine oxidase catalytic domain"/>
    <property type="match status" value="1"/>
</dbReference>
<evidence type="ECO:0000256" key="6">
    <source>
        <dbReference type="ARBA" id="ARBA00023157"/>
    </source>
</evidence>
<keyword evidence="2 7" id="KW-0479">Metal-binding</keyword>
<dbReference type="InterPro" id="IPR000269">
    <property type="entry name" value="Cu_amine_oxidase"/>
</dbReference>
<dbReference type="PANTHER" id="PTHR10638:SF41">
    <property type="entry name" value="AMINE OXIDASE"/>
    <property type="match status" value="1"/>
</dbReference>
<dbReference type="EC" id="1.4.3.-" evidence="7"/>
<dbReference type="GO" id="GO:0008131">
    <property type="term" value="F:primary methylamine oxidase activity"/>
    <property type="evidence" value="ECO:0007669"/>
    <property type="project" value="InterPro"/>
</dbReference>
<evidence type="ECO:0000313" key="11">
    <source>
        <dbReference type="EMBL" id="CAD1843600.1"/>
    </source>
</evidence>
<proteinExistence type="inferred from homology"/>
<evidence type="ECO:0000256" key="1">
    <source>
        <dbReference type="ARBA" id="ARBA00007983"/>
    </source>
</evidence>
<comment type="cofactor">
    <cofactor evidence="7">
        <name>Cu cation</name>
        <dbReference type="ChEBI" id="CHEBI:23378"/>
    </cofactor>
    <text evidence="7">Contains 1 topaquinone per subunit.</text>
</comment>
<feature type="domain" description="Copper amine oxidase N3-terminal" evidence="10">
    <location>
        <begin position="154"/>
        <end position="253"/>
    </location>
</feature>
<accession>A0A6V7QKD9</accession>
<feature type="region of interest" description="Disordered" evidence="8">
    <location>
        <begin position="266"/>
        <end position="290"/>
    </location>
</feature>
<keyword evidence="3 7" id="KW-0801">TPQ</keyword>
<keyword evidence="6" id="KW-1015">Disulfide bond</keyword>
<evidence type="ECO:0000256" key="2">
    <source>
        <dbReference type="ARBA" id="ARBA00022723"/>
    </source>
</evidence>
<comment type="similarity">
    <text evidence="1 7">Belongs to the copper/topaquinone oxidase family.</text>
</comment>
<dbReference type="FunFam" id="3.10.450.40:FF:000005">
    <property type="entry name" value="Amine oxidase"/>
    <property type="match status" value="1"/>
</dbReference>
<dbReference type="GO" id="GO:0009308">
    <property type="term" value="P:amine metabolic process"/>
    <property type="evidence" value="ECO:0007669"/>
    <property type="project" value="UniProtKB-UniRule"/>
</dbReference>
<dbReference type="AlphaFoldDB" id="A0A6V7QKD9"/>